<name>H9GR27_ANOCA</name>
<reference evidence="1" key="3">
    <citation type="submission" date="2025-09" db="UniProtKB">
        <authorList>
            <consortium name="Ensembl"/>
        </authorList>
    </citation>
    <scope>IDENTIFICATION</scope>
</reference>
<sequence length="383" mass="45144">MSLIEKCRNYVMKKVNLKGDYVETYCRELLWMINQELQEKYFQKLYFTINFEVEVKYHILQEAAVSFQGMHNAFYKANNPRQRLENLKPHYFSKLLEDENFDEYVKYISDYKEFVKSWIEAHLVDHYGESQDLAALEKEILSAVIKEVKVALESSAEETVTLSEFLECFCQEMSEELVISKESLDIILFNNTSKVRSFSADVQVCISEVMERILADQSKLNVDMILQEVPFKPQEEIFKRVFGCGKQCPFCKVPCEAGGGNHQEHFASIHRPQGLGRYRYNESKELVYSLCSSDVTSDTDFRNKDTGWERHPYKEYRQYYPDWRIQPDASIAASDYWKFIFNKYNQKFAEEYDALPAVLPADWKRITKQQALESIQEAFNMKE</sequence>
<dbReference type="InParanoid" id="H9GR27"/>
<dbReference type="Ensembl" id="ENSACAT00000028131.2">
    <property type="protein sequence ID" value="ENSACAP00000018544.2"/>
    <property type="gene ID" value="ENSACAG00000026569.2"/>
</dbReference>
<reference evidence="1" key="2">
    <citation type="submission" date="2025-08" db="UniProtKB">
        <authorList>
            <consortium name="Ensembl"/>
        </authorList>
    </citation>
    <scope>IDENTIFICATION</scope>
</reference>
<dbReference type="eggNOG" id="ENOG502QSGY">
    <property type="taxonomic scope" value="Eukaryota"/>
</dbReference>
<dbReference type="GeneTree" id="ENSGT00940000154393"/>
<proteinExistence type="predicted"/>
<dbReference type="Proteomes" id="UP000001646">
    <property type="component" value="Unplaced"/>
</dbReference>
<evidence type="ECO:0000313" key="1">
    <source>
        <dbReference type="Ensembl" id="ENSACAP00000018544.2"/>
    </source>
</evidence>
<dbReference type="PANTHER" id="PTHR14819">
    <property type="entry name" value="GTP-BINDING"/>
    <property type="match status" value="1"/>
</dbReference>
<dbReference type="AlphaFoldDB" id="H9GR27"/>
<protein>
    <recommendedName>
        <fullName evidence="3">VLIG-type G domain-containing protein</fullName>
    </recommendedName>
</protein>
<dbReference type="HOGENOM" id="CLU_027846_0_0_1"/>
<dbReference type="STRING" id="28377.ENSACAP00000018544"/>
<dbReference type="Bgee" id="ENSACAG00000026569">
    <property type="expression patterns" value="Expressed in lung and 10 other cell types or tissues"/>
</dbReference>
<organism evidence="1 2">
    <name type="scientific">Anolis carolinensis</name>
    <name type="common">Green anole</name>
    <name type="synonym">American chameleon</name>
    <dbReference type="NCBI Taxonomy" id="28377"/>
    <lineage>
        <taxon>Eukaryota</taxon>
        <taxon>Metazoa</taxon>
        <taxon>Chordata</taxon>
        <taxon>Craniata</taxon>
        <taxon>Vertebrata</taxon>
        <taxon>Euteleostomi</taxon>
        <taxon>Lepidosauria</taxon>
        <taxon>Squamata</taxon>
        <taxon>Bifurcata</taxon>
        <taxon>Unidentata</taxon>
        <taxon>Episquamata</taxon>
        <taxon>Toxicofera</taxon>
        <taxon>Iguania</taxon>
        <taxon>Dactyloidae</taxon>
        <taxon>Anolis</taxon>
    </lineage>
</organism>
<accession>H9GR27</accession>
<evidence type="ECO:0000313" key="2">
    <source>
        <dbReference type="Proteomes" id="UP000001646"/>
    </source>
</evidence>
<reference evidence="1" key="1">
    <citation type="submission" date="2009-12" db="EMBL/GenBank/DDBJ databases">
        <title>The Genome Sequence of Anolis carolinensis (Green Anole Lizard).</title>
        <authorList>
            <consortium name="The Genome Sequencing Platform"/>
            <person name="Di Palma F."/>
            <person name="Alfoldi J."/>
            <person name="Heiman D."/>
            <person name="Young S."/>
            <person name="Grabherr M."/>
            <person name="Johnson J."/>
            <person name="Lander E.S."/>
            <person name="Lindblad-Toh K."/>
        </authorList>
    </citation>
    <scope>NUCLEOTIDE SEQUENCE [LARGE SCALE GENOMIC DNA]</scope>
    <source>
        <strain evidence="1">JBL SC #1</strain>
    </source>
</reference>
<evidence type="ECO:0008006" key="3">
    <source>
        <dbReference type="Google" id="ProtNLM"/>
    </source>
</evidence>
<dbReference type="InterPro" id="IPR052986">
    <property type="entry name" value="VLIG_GTPase"/>
</dbReference>
<dbReference type="PANTHER" id="PTHR14819:SF9">
    <property type="entry name" value="UP-REGULATOR OF CELL PROLIFERATION-LIKE"/>
    <property type="match status" value="1"/>
</dbReference>
<keyword evidence="2" id="KW-1185">Reference proteome</keyword>